<dbReference type="Proteomes" id="UP001152888">
    <property type="component" value="Unassembled WGS sequence"/>
</dbReference>
<keyword evidence="2" id="KW-1185">Reference proteome</keyword>
<gene>
    <name evidence="1" type="ORF">ACAOBT_LOCUS22025</name>
</gene>
<dbReference type="AlphaFoldDB" id="A0A9P0LKV5"/>
<organism evidence="1 2">
    <name type="scientific">Acanthoscelides obtectus</name>
    <name type="common">Bean weevil</name>
    <name type="synonym">Bruchus obtectus</name>
    <dbReference type="NCBI Taxonomy" id="200917"/>
    <lineage>
        <taxon>Eukaryota</taxon>
        <taxon>Metazoa</taxon>
        <taxon>Ecdysozoa</taxon>
        <taxon>Arthropoda</taxon>
        <taxon>Hexapoda</taxon>
        <taxon>Insecta</taxon>
        <taxon>Pterygota</taxon>
        <taxon>Neoptera</taxon>
        <taxon>Endopterygota</taxon>
        <taxon>Coleoptera</taxon>
        <taxon>Polyphaga</taxon>
        <taxon>Cucujiformia</taxon>
        <taxon>Chrysomeloidea</taxon>
        <taxon>Chrysomelidae</taxon>
        <taxon>Bruchinae</taxon>
        <taxon>Bruchini</taxon>
        <taxon>Acanthoscelides</taxon>
    </lineage>
</organism>
<dbReference type="EMBL" id="CAKOFQ010007196">
    <property type="protein sequence ID" value="CAH1994271.1"/>
    <property type="molecule type" value="Genomic_DNA"/>
</dbReference>
<name>A0A9P0LKV5_ACAOB</name>
<evidence type="ECO:0000313" key="2">
    <source>
        <dbReference type="Proteomes" id="UP001152888"/>
    </source>
</evidence>
<comment type="caution">
    <text evidence="1">The sequence shown here is derived from an EMBL/GenBank/DDBJ whole genome shotgun (WGS) entry which is preliminary data.</text>
</comment>
<reference evidence="1" key="1">
    <citation type="submission" date="2022-03" db="EMBL/GenBank/DDBJ databases">
        <authorList>
            <person name="Sayadi A."/>
        </authorList>
    </citation>
    <scope>NUCLEOTIDE SEQUENCE</scope>
</reference>
<evidence type="ECO:0000313" key="1">
    <source>
        <dbReference type="EMBL" id="CAH1994271.1"/>
    </source>
</evidence>
<accession>A0A9P0LKV5</accession>
<sequence length="131" mass="14819">MRLHSRSCPITVALFPQCRKSGHTWQRCAEPFGAFALLKCVFLSTLRILLPYRPLNIKGVCRSNRPLHLSNCNICERPVRDTCFVNKMVSPVAGTTLRDLFDKQAESTSDNIILDRIKALAVKHLPAGWKE</sequence>
<protein>
    <submittedName>
        <fullName evidence="1">Uncharacterized protein</fullName>
    </submittedName>
</protein>
<proteinExistence type="predicted"/>